<dbReference type="AlphaFoldDB" id="A0A9W9VET6"/>
<feature type="transmembrane region" description="Helical" evidence="1">
    <location>
        <begin position="12"/>
        <end position="31"/>
    </location>
</feature>
<protein>
    <submittedName>
        <fullName evidence="2">Uncharacterized protein</fullName>
    </submittedName>
</protein>
<gene>
    <name evidence="2" type="ORF">N7509_013741</name>
</gene>
<evidence type="ECO:0000313" key="3">
    <source>
        <dbReference type="Proteomes" id="UP001147747"/>
    </source>
</evidence>
<feature type="transmembrane region" description="Helical" evidence="1">
    <location>
        <begin position="214"/>
        <end position="234"/>
    </location>
</feature>
<organism evidence="2 3">
    <name type="scientific">Penicillium cosmopolitanum</name>
    <dbReference type="NCBI Taxonomy" id="1131564"/>
    <lineage>
        <taxon>Eukaryota</taxon>
        <taxon>Fungi</taxon>
        <taxon>Dikarya</taxon>
        <taxon>Ascomycota</taxon>
        <taxon>Pezizomycotina</taxon>
        <taxon>Eurotiomycetes</taxon>
        <taxon>Eurotiomycetidae</taxon>
        <taxon>Eurotiales</taxon>
        <taxon>Aspergillaceae</taxon>
        <taxon>Penicillium</taxon>
    </lineage>
</organism>
<keyword evidence="1" id="KW-0812">Transmembrane</keyword>
<feature type="transmembrane region" description="Helical" evidence="1">
    <location>
        <begin position="81"/>
        <end position="99"/>
    </location>
</feature>
<dbReference type="Proteomes" id="UP001147747">
    <property type="component" value="Unassembled WGS sequence"/>
</dbReference>
<dbReference type="PANTHER" id="PTHR34391">
    <property type="entry name" value="UPF0658 GOLGI APPARATUS MEMBRANE PROTEIN C1952.10C-RELATED"/>
    <property type="match status" value="1"/>
</dbReference>
<name>A0A9W9VET6_9EURO</name>
<reference evidence="2" key="1">
    <citation type="submission" date="2022-12" db="EMBL/GenBank/DDBJ databases">
        <authorList>
            <person name="Petersen C."/>
        </authorList>
    </citation>
    <scope>NUCLEOTIDE SEQUENCE</scope>
    <source>
        <strain evidence="2">IBT 29677</strain>
    </source>
</reference>
<keyword evidence="3" id="KW-1185">Reference proteome</keyword>
<feature type="transmembrane region" description="Helical" evidence="1">
    <location>
        <begin position="241"/>
        <end position="259"/>
    </location>
</feature>
<dbReference type="InterPro" id="IPR040410">
    <property type="entry name" value="UPF0658_Golgi"/>
</dbReference>
<dbReference type="GeneID" id="81377358"/>
<evidence type="ECO:0000256" key="1">
    <source>
        <dbReference type="SAM" id="Phobius"/>
    </source>
</evidence>
<keyword evidence="1" id="KW-0472">Membrane</keyword>
<sequence>MAKRFSGNEWGFAGVMAVQALVILALEIYILTQWQNWVTPIVLQVTVSYTVPIDIAIVIFACFYTGVLAFDAIYFKNNIQLLAICISNCLILAFAAMQYRELLETSISLPQQYDMYYQPLVHKEMDWWAYVQPAELAVNLILGICILPTWFFAYQVHKEYKWVIYRRIHGDTSVKIRYLAYEVFLVLTKLNFFFSVGFIVQYNLIDVHFEEPEYSLTMALIPVVFFTLVLGIWFVRKEWKWAMIGIIICYLALIAYFLSRIITLYGHGWRALTAGKDKMLLFSITAVVLSLLSLVCAIQCVINFGYGLRSVISDNGKGEQDSYQFRNISSPPSSVSSRFGVD</sequence>
<dbReference type="GO" id="GO:0005794">
    <property type="term" value="C:Golgi apparatus"/>
    <property type="evidence" value="ECO:0007669"/>
    <property type="project" value="TreeGrafter"/>
</dbReference>
<feature type="transmembrane region" description="Helical" evidence="1">
    <location>
        <begin position="51"/>
        <end position="74"/>
    </location>
</feature>
<dbReference type="PANTHER" id="PTHR34391:SF1">
    <property type="entry name" value="UPF0658 GOLGI APPARATUS MEMBRANE PROTEIN C1952.10C-RELATED"/>
    <property type="match status" value="1"/>
</dbReference>
<dbReference type="OrthoDB" id="10252009at2759"/>
<feature type="transmembrane region" description="Helical" evidence="1">
    <location>
        <begin position="136"/>
        <end position="157"/>
    </location>
</feature>
<dbReference type="EMBL" id="JAPZBU010000012">
    <property type="protein sequence ID" value="KAJ5376855.1"/>
    <property type="molecule type" value="Genomic_DNA"/>
</dbReference>
<evidence type="ECO:0000313" key="2">
    <source>
        <dbReference type="EMBL" id="KAJ5376855.1"/>
    </source>
</evidence>
<proteinExistence type="predicted"/>
<comment type="caution">
    <text evidence="2">The sequence shown here is derived from an EMBL/GenBank/DDBJ whole genome shotgun (WGS) entry which is preliminary data.</text>
</comment>
<keyword evidence="1" id="KW-1133">Transmembrane helix</keyword>
<accession>A0A9W9VET6</accession>
<feature type="transmembrane region" description="Helical" evidence="1">
    <location>
        <begin position="178"/>
        <end position="202"/>
    </location>
</feature>
<reference evidence="2" key="2">
    <citation type="journal article" date="2023" name="IMA Fungus">
        <title>Comparative genomic study of the Penicillium genus elucidates a diverse pangenome and 15 lateral gene transfer events.</title>
        <authorList>
            <person name="Petersen C."/>
            <person name="Sorensen T."/>
            <person name="Nielsen M.R."/>
            <person name="Sondergaard T.E."/>
            <person name="Sorensen J.L."/>
            <person name="Fitzpatrick D.A."/>
            <person name="Frisvad J.C."/>
            <person name="Nielsen K.L."/>
        </authorList>
    </citation>
    <scope>NUCLEOTIDE SEQUENCE</scope>
    <source>
        <strain evidence="2">IBT 29677</strain>
    </source>
</reference>
<dbReference type="RefSeq" id="XP_056481885.1">
    <property type="nucleotide sequence ID" value="XM_056638378.1"/>
</dbReference>
<feature type="transmembrane region" description="Helical" evidence="1">
    <location>
        <begin position="279"/>
        <end position="302"/>
    </location>
</feature>